<name>A0A2A7U735_EDWTA</name>
<organism evidence="1 2">
    <name type="scientific">Edwardsiella tarda</name>
    <dbReference type="NCBI Taxonomy" id="636"/>
    <lineage>
        <taxon>Bacteria</taxon>
        <taxon>Pseudomonadati</taxon>
        <taxon>Pseudomonadota</taxon>
        <taxon>Gammaproteobacteria</taxon>
        <taxon>Enterobacterales</taxon>
        <taxon>Hafniaceae</taxon>
        <taxon>Edwardsiella</taxon>
    </lineage>
</organism>
<evidence type="ECO:0000313" key="1">
    <source>
        <dbReference type="EMBL" id="PEH74175.1"/>
    </source>
</evidence>
<dbReference type="Proteomes" id="UP000219788">
    <property type="component" value="Unassembled WGS sequence"/>
</dbReference>
<dbReference type="InterPro" id="IPR051220">
    <property type="entry name" value="TFA_Chaperone"/>
</dbReference>
<gene>
    <name evidence="1" type="ORF">CRM76_01835</name>
</gene>
<sequence>MEFLEARIYQPDEKKFGDDAIYFRNSSGDDWYDSYGKFTKKYKLCVEPQTRVVRSVSEDAGRLYPAGFTVVEVDTLPDNFSIDGSWQYIDGEVVKRIPTNEELVAISEKKKLQLLAKAADAIAPLQDAVDLSEARPDEEARLKAWKRFRVEVNRVDTSAAPNISWPAQPE</sequence>
<comment type="caution">
    <text evidence="1">The sequence shown here is derived from an EMBL/GenBank/DDBJ whole genome shotgun (WGS) entry which is preliminary data.</text>
</comment>
<dbReference type="Pfam" id="PF02413">
    <property type="entry name" value="Caudo_TAP"/>
    <property type="match status" value="1"/>
</dbReference>
<dbReference type="EMBL" id="PDDV01000008">
    <property type="protein sequence ID" value="PEH74175.1"/>
    <property type="molecule type" value="Genomic_DNA"/>
</dbReference>
<dbReference type="AlphaFoldDB" id="A0A2A7U735"/>
<protein>
    <submittedName>
        <fullName evidence="1">Tail assembly chaperone</fullName>
    </submittedName>
</protein>
<accession>A0A2A7U735</accession>
<reference evidence="2" key="1">
    <citation type="submission" date="2017-09" db="EMBL/GenBank/DDBJ databases">
        <title>FDA dAtabase for Regulatory Grade micrObial Sequences (FDA-ARGOS): Supporting development and validation of Infectious Disease Dx tests.</title>
        <authorList>
            <person name="Goldberg B."/>
            <person name="Campos J."/>
            <person name="Tallon L."/>
            <person name="Sadzewicz L."/>
            <person name="Ott S."/>
            <person name="Zhao X."/>
            <person name="Nagaraj S."/>
            <person name="Vavikolanu K."/>
            <person name="Aluvathingal J."/>
            <person name="Nadendla S."/>
            <person name="Geyer C."/>
            <person name="Sichtig H."/>
        </authorList>
    </citation>
    <scope>NUCLEOTIDE SEQUENCE [LARGE SCALE GENOMIC DNA]</scope>
    <source>
        <strain evidence="2">FDAARGOS_370</strain>
    </source>
</reference>
<dbReference type="RefSeq" id="WP_098142696.1">
    <property type="nucleotide sequence ID" value="NZ_PDDV01000008.1"/>
</dbReference>
<dbReference type="InterPro" id="IPR003458">
    <property type="entry name" value="Phage_T4_Gp38_tail_assem"/>
</dbReference>
<evidence type="ECO:0000313" key="2">
    <source>
        <dbReference type="Proteomes" id="UP000219788"/>
    </source>
</evidence>
<dbReference type="PANTHER" id="PTHR34413">
    <property type="entry name" value="PROPHAGE TAIL FIBER ASSEMBLY PROTEIN HOMOLOG TFAE-RELATED-RELATED"/>
    <property type="match status" value="1"/>
</dbReference>
<dbReference type="OrthoDB" id="8596093at2"/>
<proteinExistence type="predicted"/>
<dbReference type="PANTHER" id="PTHR34413:SF2">
    <property type="entry name" value="PROPHAGE TAIL FIBER ASSEMBLY PROTEIN HOMOLOG TFAE-RELATED"/>
    <property type="match status" value="1"/>
</dbReference>